<proteinExistence type="predicted"/>
<reference evidence="2" key="1">
    <citation type="submission" date="2014-11" db="EMBL/GenBank/DDBJ databases">
        <authorList>
            <person name="Amaro Gonzalez C."/>
        </authorList>
    </citation>
    <scope>NUCLEOTIDE SEQUENCE</scope>
</reference>
<accession>A0A0E9VBT7</accession>
<protein>
    <submittedName>
        <fullName evidence="2">Uncharacterized protein</fullName>
    </submittedName>
</protein>
<evidence type="ECO:0000313" key="2">
    <source>
        <dbReference type="EMBL" id="JAH74678.1"/>
    </source>
</evidence>
<organism evidence="2">
    <name type="scientific">Anguilla anguilla</name>
    <name type="common">European freshwater eel</name>
    <name type="synonym">Muraena anguilla</name>
    <dbReference type="NCBI Taxonomy" id="7936"/>
    <lineage>
        <taxon>Eukaryota</taxon>
        <taxon>Metazoa</taxon>
        <taxon>Chordata</taxon>
        <taxon>Craniata</taxon>
        <taxon>Vertebrata</taxon>
        <taxon>Euteleostomi</taxon>
        <taxon>Actinopterygii</taxon>
        <taxon>Neopterygii</taxon>
        <taxon>Teleostei</taxon>
        <taxon>Anguilliformes</taxon>
        <taxon>Anguillidae</taxon>
        <taxon>Anguilla</taxon>
    </lineage>
</organism>
<feature type="region of interest" description="Disordered" evidence="1">
    <location>
        <begin position="1"/>
        <end position="24"/>
    </location>
</feature>
<reference evidence="2" key="2">
    <citation type="journal article" date="2015" name="Fish Shellfish Immunol.">
        <title>Early steps in the European eel (Anguilla anguilla)-Vibrio vulnificus interaction in the gills: Role of the RtxA13 toxin.</title>
        <authorList>
            <person name="Callol A."/>
            <person name="Pajuelo D."/>
            <person name="Ebbesson L."/>
            <person name="Teles M."/>
            <person name="MacKenzie S."/>
            <person name="Amaro C."/>
        </authorList>
    </citation>
    <scope>NUCLEOTIDE SEQUENCE</scope>
</reference>
<evidence type="ECO:0000256" key="1">
    <source>
        <dbReference type="SAM" id="MobiDB-lite"/>
    </source>
</evidence>
<dbReference type="EMBL" id="GBXM01033899">
    <property type="protein sequence ID" value="JAH74678.1"/>
    <property type="molecule type" value="Transcribed_RNA"/>
</dbReference>
<sequence length="24" mass="2561">MCSRKAGHIPAGRELPVGSVNDHE</sequence>
<dbReference type="AlphaFoldDB" id="A0A0E9VBT7"/>
<name>A0A0E9VBT7_ANGAN</name>